<accession>A0AAD6U0A8</accession>
<dbReference type="PROSITE" id="PS50102">
    <property type="entry name" value="RRM"/>
    <property type="match status" value="1"/>
</dbReference>
<feature type="region of interest" description="Disordered" evidence="2">
    <location>
        <begin position="57"/>
        <end position="86"/>
    </location>
</feature>
<dbReference type="EMBL" id="JARJCN010000044">
    <property type="protein sequence ID" value="KAJ7082641.1"/>
    <property type="molecule type" value="Genomic_DNA"/>
</dbReference>
<dbReference type="InterPro" id="IPR035979">
    <property type="entry name" value="RBD_domain_sf"/>
</dbReference>
<evidence type="ECO:0000256" key="2">
    <source>
        <dbReference type="SAM" id="MobiDB-lite"/>
    </source>
</evidence>
<dbReference type="InterPro" id="IPR012677">
    <property type="entry name" value="Nucleotide-bd_a/b_plait_sf"/>
</dbReference>
<feature type="domain" description="RRM" evidence="3">
    <location>
        <begin position="93"/>
        <end position="181"/>
    </location>
</feature>
<dbReference type="AlphaFoldDB" id="A0AAD6U0A8"/>
<protein>
    <recommendedName>
        <fullName evidence="3">RRM domain-containing protein</fullName>
    </recommendedName>
</protein>
<dbReference type="InterPro" id="IPR000504">
    <property type="entry name" value="RRM_dom"/>
</dbReference>
<dbReference type="Gene3D" id="3.30.70.330">
    <property type="match status" value="1"/>
</dbReference>
<dbReference type="Pfam" id="PF00076">
    <property type="entry name" value="RRM_1"/>
    <property type="match status" value="1"/>
</dbReference>
<keyword evidence="1" id="KW-0694">RNA-binding</keyword>
<organism evidence="4 5">
    <name type="scientific">Mycena belliarum</name>
    <dbReference type="NCBI Taxonomy" id="1033014"/>
    <lineage>
        <taxon>Eukaryota</taxon>
        <taxon>Fungi</taxon>
        <taxon>Dikarya</taxon>
        <taxon>Basidiomycota</taxon>
        <taxon>Agaricomycotina</taxon>
        <taxon>Agaricomycetes</taxon>
        <taxon>Agaricomycetidae</taxon>
        <taxon>Agaricales</taxon>
        <taxon>Marasmiineae</taxon>
        <taxon>Mycenaceae</taxon>
        <taxon>Mycena</taxon>
    </lineage>
</organism>
<dbReference type="GO" id="GO:0003723">
    <property type="term" value="F:RNA binding"/>
    <property type="evidence" value="ECO:0007669"/>
    <property type="project" value="UniProtKB-UniRule"/>
</dbReference>
<evidence type="ECO:0000259" key="3">
    <source>
        <dbReference type="PROSITE" id="PS50102"/>
    </source>
</evidence>
<gene>
    <name evidence="4" type="ORF">B0H15DRAFT_932596</name>
</gene>
<evidence type="ECO:0000313" key="4">
    <source>
        <dbReference type="EMBL" id="KAJ7082641.1"/>
    </source>
</evidence>
<name>A0AAD6U0A8_9AGAR</name>
<dbReference type="Proteomes" id="UP001222325">
    <property type="component" value="Unassembled WGS sequence"/>
</dbReference>
<reference evidence="4" key="1">
    <citation type="submission" date="2023-03" db="EMBL/GenBank/DDBJ databases">
        <title>Massive genome expansion in bonnet fungi (Mycena s.s.) driven by repeated elements and novel gene families across ecological guilds.</title>
        <authorList>
            <consortium name="Lawrence Berkeley National Laboratory"/>
            <person name="Harder C.B."/>
            <person name="Miyauchi S."/>
            <person name="Viragh M."/>
            <person name="Kuo A."/>
            <person name="Thoen E."/>
            <person name="Andreopoulos B."/>
            <person name="Lu D."/>
            <person name="Skrede I."/>
            <person name="Drula E."/>
            <person name="Henrissat B."/>
            <person name="Morin E."/>
            <person name="Kohler A."/>
            <person name="Barry K."/>
            <person name="LaButti K."/>
            <person name="Morin E."/>
            <person name="Salamov A."/>
            <person name="Lipzen A."/>
            <person name="Mereny Z."/>
            <person name="Hegedus B."/>
            <person name="Baldrian P."/>
            <person name="Stursova M."/>
            <person name="Weitz H."/>
            <person name="Taylor A."/>
            <person name="Grigoriev I.V."/>
            <person name="Nagy L.G."/>
            <person name="Martin F."/>
            <person name="Kauserud H."/>
        </authorList>
    </citation>
    <scope>NUCLEOTIDE SEQUENCE</scope>
    <source>
        <strain evidence="4">CBHHK173m</strain>
    </source>
</reference>
<dbReference type="SUPFAM" id="SSF54928">
    <property type="entry name" value="RNA-binding domain, RBD"/>
    <property type="match status" value="1"/>
</dbReference>
<comment type="caution">
    <text evidence="4">The sequence shown here is derived from an EMBL/GenBank/DDBJ whole genome shotgun (WGS) entry which is preliminary data.</text>
</comment>
<evidence type="ECO:0000313" key="5">
    <source>
        <dbReference type="Proteomes" id="UP001222325"/>
    </source>
</evidence>
<evidence type="ECO:0000256" key="1">
    <source>
        <dbReference type="PROSITE-ProRule" id="PRU00176"/>
    </source>
</evidence>
<sequence>MWLQAGIVLRFVSRPCISALSRLSRWHRLPEAANNRLLKWYKTGVFSTIISTRLDPCLDPSSTPQPQSPRPLHLDQVMPPKKTRAAPKQLNDPWVFVGPLHDSITESALKAHFESVAPVTAVELRFSGALHIRSAETGFRYAAVHFADGSASEAALKLHGTRIWDADNEVERVITVRSQSQNLPIIDGQVALYPDQDSPGKAGLKVVQTASGARKAPEKVAVTELWMPVGGAATTAVPSTSIAEVDEGDGSSNAAEMHQGNVATRRPAKPAKVKHNKFGVPFTMAT</sequence>
<keyword evidence="5" id="KW-1185">Reference proteome</keyword>
<proteinExistence type="predicted"/>